<proteinExistence type="predicted"/>
<protein>
    <submittedName>
        <fullName evidence="1">Uncharacterized protein</fullName>
    </submittedName>
</protein>
<gene>
    <name evidence="1" type="ORF">Ciccas_007282</name>
</gene>
<feature type="non-terminal residue" evidence="1">
    <location>
        <position position="1"/>
    </location>
</feature>
<dbReference type="EMBL" id="JBJKFK010001094">
    <property type="protein sequence ID" value="KAL3314111.1"/>
    <property type="molecule type" value="Genomic_DNA"/>
</dbReference>
<keyword evidence="2" id="KW-1185">Reference proteome</keyword>
<name>A0ABD2Q5X6_9PLAT</name>
<dbReference type="Proteomes" id="UP001626550">
    <property type="component" value="Unassembled WGS sequence"/>
</dbReference>
<organism evidence="1 2">
    <name type="scientific">Cichlidogyrus casuarinus</name>
    <dbReference type="NCBI Taxonomy" id="1844966"/>
    <lineage>
        <taxon>Eukaryota</taxon>
        <taxon>Metazoa</taxon>
        <taxon>Spiralia</taxon>
        <taxon>Lophotrochozoa</taxon>
        <taxon>Platyhelminthes</taxon>
        <taxon>Monogenea</taxon>
        <taxon>Monopisthocotylea</taxon>
        <taxon>Dactylogyridea</taxon>
        <taxon>Ancyrocephalidae</taxon>
        <taxon>Cichlidogyrus</taxon>
    </lineage>
</organism>
<dbReference type="AlphaFoldDB" id="A0ABD2Q5X6"/>
<reference evidence="1 2" key="1">
    <citation type="submission" date="2024-11" db="EMBL/GenBank/DDBJ databases">
        <title>Adaptive evolution of stress response genes in parasites aligns with host niche diversity.</title>
        <authorList>
            <person name="Hahn C."/>
            <person name="Resl P."/>
        </authorList>
    </citation>
    <scope>NUCLEOTIDE SEQUENCE [LARGE SCALE GENOMIC DNA]</scope>
    <source>
        <strain evidence="1">EGGRZ-B1_66</strain>
        <tissue evidence="1">Body</tissue>
    </source>
</reference>
<evidence type="ECO:0000313" key="1">
    <source>
        <dbReference type="EMBL" id="KAL3314111.1"/>
    </source>
</evidence>
<sequence length="272" mass="31414">VTNFSKYQCKNCSLTYTIWQLASEAPHHTLRTIFGSDVLVTCSDLSHSESCFNSVNEIDIKEFVHEHFPMRGLLLEEDRNKIIFEVNISDKDQLLDVLLLHHSPVGYEYNILKLRNGTAHAQGALKCQLDRCPSIIELTKGCHLGTRITYSFHENELHRRMPQDQVIDDLLEKGMSSNEVFMEIFNSLDPENLEDLEDRDLVPNFQHIKYRNRLHRSINSYGQEQALAIAIKFGAVIQKENVPFVKKSQANHSDEDKVEQIIILVRKFATIY</sequence>
<accession>A0ABD2Q5X6</accession>
<evidence type="ECO:0000313" key="2">
    <source>
        <dbReference type="Proteomes" id="UP001626550"/>
    </source>
</evidence>
<comment type="caution">
    <text evidence="1">The sequence shown here is derived from an EMBL/GenBank/DDBJ whole genome shotgun (WGS) entry which is preliminary data.</text>
</comment>